<feature type="domain" description="Peptidase M12B" evidence="17">
    <location>
        <begin position="41"/>
        <end position="264"/>
    </location>
</feature>
<evidence type="ECO:0000256" key="15">
    <source>
        <dbReference type="PROSITE-ProRule" id="PRU00276"/>
    </source>
</evidence>
<dbReference type="GO" id="GO:0006508">
    <property type="term" value="P:proteolysis"/>
    <property type="evidence" value="ECO:0007669"/>
    <property type="project" value="UniProtKB-KW"/>
</dbReference>
<feature type="binding site" evidence="13">
    <location>
        <position position="148"/>
    </location>
    <ligand>
        <name>Ca(2+)</name>
        <dbReference type="ChEBI" id="CHEBI:29108"/>
        <label>1</label>
    </ligand>
</feature>
<feature type="binding site" evidence="13 15">
    <location>
        <position position="204"/>
    </location>
    <ligand>
        <name>Zn(2+)</name>
        <dbReference type="ChEBI" id="CHEBI:29105"/>
        <note>catalytic</note>
    </ligand>
</feature>
<sequence length="1342" mass="150751">MGSRFVQGDGRKAWADRFRHEYETNPHFDGKRASAEESLQRYVEVFLVADKKFITFHKEANRDPEDYLLTIMNMACTNNTYILKVSDYYHDASVGNMIDLNLVRLMYLDKEEEEFDLQISPDAEASLENFAKWQKSLNPPEEHPNHHDIAVLITRHDICSDNMTECGLMGIAFIGEICNTDKSSCMCEDSGLMLAPVITHEMGHVFGMLHDKVESDCEAKDENGANHVMSPSVMLNTVTFSTCSSTFITELFSYGLGECLLDEPHPHEWNFPKMLPGAMYDGDAQCKFSFKADFPACKMSADVACKKLYCQKNNECRTRFDPPLDGTNCGNNMWCYLRECVPQGTTSIAVNGGWGDWGPASECSRTCGGGLSVIHRKCDNPQPSYKGKYCLGDRNRYSLCNTDPCPKGDVPFLDYQCAQWNNVLRRGEKHTWTPFTEKKDANPCSLVCINENNIYAVLSTRVIDGTNCKAGTKNKCISGVCRTVGCDGKIDSDIVEDKCLECGGDGTSCKLVEGTYLITSGKGYEKVTTIPKDSRNILVEELGASQNLLSVSDENNSYFLNGKNVEQPTGEYDFGGVIGVYSTPEYDKEQLVIRGPTTINLVICYAWYSGIKNPGIKYSYYIPASKSFVPKYSWELLDWSECSVLCGGGTQEAVPSCVEEHGGKVSDQYCQNMSKPETRSRVCNKDPCPTKWRVDVWGQCCLSDTGIGMQNRSVKCVQEPQKAGEDDVIVENKLCKEKKPLKSRKCSDTTKCRKSRQTPRFKSPAHLISNLMQVKDLYDAADSNEQKPFVSEHKNAGNINEHRLLSYWKLSALENKEKDNYGPMDPEKEEDPADWGQEQNDYDQQDYDGEEPGPANNNEFVEYETDENHDYVGPARPEDHMDEGLDDNYSEVHYDNFSPSFWEKLPSPHSSYRQGNPDKSSMNPQHSYFTVEVKGTENTAKQVKRESEQRRSLAQTPFGTEDESLSVDDEYTESQPDQPTPNFRDKYISNGHLFPSMLSQAHELRGNMNSRMVKRANEQTRYGSGRYRKTKGPIVSIDENPPPIVEVIPLIKNPETLDLSDEAKEQLGDKVLGMAEKLVPDTQNAKNVTGYEARLKLEGNLTKVNIKGVDVDSAAYSFFPEGGGVLIGKERHHFMKLRLLVHPSCVAHLLCHLHHHHHHHQYWASSKVPRRMFLSEKANLHPPLAYSDTTHLTASSRRSPIKFGWLAVAELLPALTNSMMKENDGKTMTETEPAFDNWEEFTPNPAISYVEFISVDEDVAVCGEVTDAVIVAEALNNNIQAEDGASGDEKDNSSVVQSSVENYKMSAQSSVEYYKMSAQSSVEYYKMYVEKDAAMACAVYGH</sequence>
<keyword evidence="11" id="KW-0325">Glycoprotein</keyword>
<evidence type="ECO:0000256" key="5">
    <source>
        <dbReference type="ARBA" id="ARBA00022729"/>
    </source>
</evidence>
<dbReference type="CDD" id="cd04273">
    <property type="entry name" value="ZnMc_ADAMTS_like"/>
    <property type="match status" value="1"/>
</dbReference>
<comment type="caution">
    <text evidence="15">Lacks conserved residue(s) required for the propagation of feature annotation.</text>
</comment>
<dbReference type="FunFam" id="2.20.100.10:FF:000005">
    <property type="entry name" value="ADAM metallopeptidase with thrombospondin type 1 motif 9"/>
    <property type="match status" value="1"/>
</dbReference>
<dbReference type="PANTHER" id="PTHR13723:SF200">
    <property type="entry name" value="ADAM METALLOPEPTIDASE WITH THROMBOSPONDIN TYPE 1 MOTIF B, ISOFORM B"/>
    <property type="match status" value="1"/>
</dbReference>
<feature type="disulfide bond" evidence="14">
    <location>
        <begin position="329"/>
        <end position="340"/>
    </location>
</feature>
<evidence type="ECO:0000256" key="3">
    <source>
        <dbReference type="ARBA" id="ARBA00022670"/>
    </source>
</evidence>
<dbReference type="EMBL" id="OE179973">
    <property type="protein sequence ID" value="CAD7570253.1"/>
    <property type="molecule type" value="Genomic_DNA"/>
</dbReference>
<feature type="binding site" evidence="13">
    <location>
        <position position="259"/>
    </location>
    <ligand>
        <name>Ca(2+)</name>
        <dbReference type="ChEBI" id="CHEBI:29108"/>
        <label>1</label>
    </ligand>
</feature>
<feature type="region of interest" description="Disordered" evidence="16">
    <location>
        <begin position="818"/>
        <end position="892"/>
    </location>
</feature>
<dbReference type="InterPro" id="IPR041645">
    <property type="entry name" value="ADAMTS_CR_2"/>
</dbReference>
<name>A0A7R9J0E9_TIMCA</name>
<feature type="disulfide bond" evidence="14">
    <location>
        <begin position="286"/>
        <end position="310"/>
    </location>
</feature>
<dbReference type="PROSITE" id="PS50215">
    <property type="entry name" value="ADAM_MEPRO"/>
    <property type="match status" value="1"/>
</dbReference>
<feature type="compositionally biased region" description="Acidic residues" evidence="16">
    <location>
        <begin position="960"/>
        <end position="972"/>
    </location>
</feature>
<feature type="active site" evidence="12 15">
    <location>
        <position position="201"/>
    </location>
</feature>
<accession>A0A7R9J0E9</accession>
<keyword evidence="6" id="KW-0677">Repeat</keyword>
<dbReference type="InterPro" id="IPR045371">
    <property type="entry name" value="ADAMTS_CR_3"/>
</dbReference>
<comment type="cofactor">
    <cofactor evidence="13">
        <name>Zn(2+)</name>
        <dbReference type="ChEBI" id="CHEBI:29105"/>
    </cofactor>
    <text evidence="13">Binds 1 zinc ion per subunit.</text>
</comment>
<dbReference type="GO" id="GO:0031012">
    <property type="term" value="C:extracellular matrix"/>
    <property type="evidence" value="ECO:0007669"/>
    <property type="project" value="TreeGrafter"/>
</dbReference>
<feature type="disulfide bond" evidence="14">
    <location>
        <begin position="378"/>
        <end position="390"/>
    </location>
</feature>
<dbReference type="Pfam" id="PF19030">
    <property type="entry name" value="TSP1_ADAMTS"/>
    <property type="match status" value="1"/>
</dbReference>
<feature type="binding site" evidence="13">
    <location>
        <position position="262"/>
    </location>
    <ligand>
        <name>Ca(2+)</name>
        <dbReference type="ChEBI" id="CHEBI:29108"/>
        <label>2</label>
    </ligand>
</feature>
<keyword evidence="4 13" id="KW-0479">Metal-binding</keyword>
<feature type="disulfide bond" evidence="14">
    <location>
        <begin position="178"/>
        <end position="259"/>
    </location>
</feature>
<feature type="binding site" evidence="13 15">
    <location>
        <position position="200"/>
    </location>
    <ligand>
        <name>Zn(2+)</name>
        <dbReference type="ChEBI" id="CHEBI:29105"/>
        <note>catalytic</note>
    </ligand>
</feature>
<gene>
    <name evidence="18" type="ORF">TCMB3V08_LOCUS2958</name>
</gene>
<feature type="disulfide bond" evidence="14">
    <location>
        <begin position="305"/>
        <end position="335"/>
    </location>
</feature>
<dbReference type="PRINTS" id="PR01857">
    <property type="entry name" value="ADAMTSFAMILY"/>
</dbReference>
<evidence type="ECO:0000256" key="9">
    <source>
        <dbReference type="ARBA" id="ARBA00023049"/>
    </source>
</evidence>
<dbReference type="Pfam" id="PF01421">
    <property type="entry name" value="Reprolysin"/>
    <property type="match status" value="1"/>
</dbReference>
<feature type="disulfide bond" evidence="14">
    <location>
        <begin position="159"/>
        <end position="166"/>
    </location>
</feature>
<dbReference type="InterPro" id="IPR010294">
    <property type="entry name" value="ADAMTS_spacer1"/>
</dbReference>
<evidence type="ECO:0000256" key="14">
    <source>
        <dbReference type="PIRSR" id="PIRSR613273-3"/>
    </source>
</evidence>
<keyword evidence="7" id="KW-0378">Hydrolase</keyword>
<feature type="binding site" evidence="13">
    <location>
        <position position="44"/>
    </location>
    <ligand>
        <name>Ca(2+)</name>
        <dbReference type="ChEBI" id="CHEBI:29108"/>
        <label>2</label>
    </ligand>
</feature>
<evidence type="ECO:0000256" key="16">
    <source>
        <dbReference type="SAM" id="MobiDB-lite"/>
    </source>
</evidence>
<dbReference type="InterPro" id="IPR013273">
    <property type="entry name" value="ADAMTS/ADAMTS-like"/>
</dbReference>
<comment type="subcellular location">
    <subcellularLocation>
        <location evidence="1">Secreted</location>
    </subcellularLocation>
</comment>
<feature type="region of interest" description="Disordered" evidence="16">
    <location>
        <begin position="932"/>
        <end position="984"/>
    </location>
</feature>
<feature type="compositionally biased region" description="Basic and acidic residues" evidence="16">
    <location>
        <begin position="866"/>
        <end position="883"/>
    </location>
</feature>
<evidence type="ECO:0000256" key="1">
    <source>
        <dbReference type="ARBA" id="ARBA00004613"/>
    </source>
</evidence>
<evidence type="ECO:0000256" key="4">
    <source>
        <dbReference type="ARBA" id="ARBA00022723"/>
    </source>
</evidence>
<evidence type="ECO:0000256" key="13">
    <source>
        <dbReference type="PIRSR" id="PIRSR613273-2"/>
    </source>
</evidence>
<feature type="binding site" evidence="13">
    <location>
        <position position="44"/>
    </location>
    <ligand>
        <name>Ca(2+)</name>
        <dbReference type="ChEBI" id="CHEBI:29108"/>
        <label>1</label>
    </ligand>
</feature>
<keyword evidence="8 13" id="KW-0862">Zinc</keyword>
<feature type="binding site" evidence="13">
    <location>
        <position position="262"/>
    </location>
    <ligand>
        <name>Ca(2+)</name>
        <dbReference type="ChEBI" id="CHEBI:29108"/>
        <label>1</label>
    </ligand>
</feature>
<evidence type="ECO:0000313" key="18">
    <source>
        <dbReference type="EMBL" id="CAD7570253.1"/>
    </source>
</evidence>
<organism evidence="18">
    <name type="scientific">Timema californicum</name>
    <name type="common">California timema</name>
    <name type="synonym">Walking stick</name>
    <dbReference type="NCBI Taxonomy" id="61474"/>
    <lineage>
        <taxon>Eukaryota</taxon>
        <taxon>Metazoa</taxon>
        <taxon>Ecdysozoa</taxon>
        <taxon>Arthropoda</taxon>
        <taxon>Hexapoda</taxon>
        <taxon>Insecta</taxon>
        <taxon>Pterygota</taxon>
        <taxon>Neoptera</taxon>
        <taxon>Polyneoptera</taxon>
        <taxon>Phasmatodea</taxon>
        <taxon>Timematodea</taxon>
        <taxon>Timematoidea</taxon>
        <taxon>Timematidae</taxon>
        <taxon>Timema</taxon>
    </lineage>
</organism>
<evidence type="ECO:0000256" key="10">
    <source>
        <dbReference type="ARBA" id="ARBA00023157"/>
    </source>
</evidence>
<dbReference type="GO" id="GO:0046872">
    <property type="term" value="F:metal ion binding"/>
    <property type="evidence" value="ECO:0007669"/>
    <property type="project" value="UniProtKB-KW"/>
</dbReference>
<feature type="disulfide bond" evidence="14">
    <location>
        <begin position="363"/>
        <end position="400"/>
    </location>
</feature>
<dbReference type="Gene3D" id="3.40.390.10">
    <property type="entry name" value="Collagenase (Catalytic Domain)"/>
    <property type="match status" value="1"/>
</dbReference>
<evidence type="ECO:0000256" key="7">
    <source>
        <dbReference type="ARBA" id="ARBA00022801"/>
    </source>
</evidence>
<evidence type="ECO:0000256" key="11">
    <source>
        <dbReference type="ARBA" id="ARBA00023180"/>
    </source>
</evidence>
<dbReference type="InterPro" id="IPR036383">
    <property type="entry name" value="TSP1_rpt_sf"/>
</dbReference>
<keyword evidence="5" id="KW-0732">Signal</keyword>
<feature type="compositionally biased region" description="Acidic residues" evidence="16">
    <location>
        <begin position="840"/>
        <end position="851"/>
    </location>
</feature>
<dbReference type="Pfam" id="PF05986">
    <property type="entry name" value="ADAMTS_spacer1"/>
    <property type="match status" value="1"/>
</dbReference>
<dbReference type="SUPFAM" id="SSF55486">
    <property type="entry name" value="Metalloproteases ('zincins'), catalytic domain"/>
    <property type="match status" value="1"/>
</dbReference>
<dbReference type="GO" id="GO:0004222">
    <property type="term" value="F:metalloendopeptidase activity"/>
    <property type="evidence" value="ECO:0007669"/>
    <property type="project" value="InterPro"/>
</dbReference>
<feature type="binding site" evidence="13 15">
    <location>
        <position position="210"/>
    </location>
    <ligand>
        <name>Zn(2+)</name>
        <dbReference type="ChEBI" id="CHEBI:29105"/>
        <note>catalytic</note>
    </ligand>
</feature>
<dbReference type="GO" id="GO:0030198">
    <property type="term" value="P:extracellular matrix organization"/>
    <property type="evidence" value="ECO:0007669"/>
    <property type="project" value="InterPro"/>
</dbReference>
<dbReference type="Pfam" id="PF00090">
    <property type="entry name" value="TSP_1"/>
    <property type="match status" value="1"/>
</dbReference>
<proteinExistence type="predicted"/>
<evidence type="ECO:0000259" key="17">
    <source>
        <dbReference type="PROSITE" id="PS50215"/>
    </source>
</evidence>
<keyword evidence="13" id="KW-0106">Calcium</keyword>
<dbReference type="InterPro" id="IPR001590">
    <property type="entry name" value="Peptidase_M12B"/>
</dbReference>
<dbReference type="PANTHER" id="PTHR13723">
    <property type="entry name" value="ADAMTS A DISINTEGRIN AND METALLOPROTEASE WITH THROMBOSPONDIN MOTIFS PROTEASE"/>
    <property type="match status" value="1"/>
</dbReference>
<keyword evidence="3" id="KW-0645">Protease</keyword>
<dbReference type="SMART" id="SM00209">
    <property type="entry name" value="TSP1"/>
    <property type="match status" value="2"/>
</dbReference>
<dbReference type="Pfam" id="PF17771">
    <property type="entry name" value="ADAMTS_CR_2"/>
    <property type="match status" value="1"/>
</dbReference>
<protein>
    <submittedName>
        <fullName evidence="18">(California timema) hypothetical protein</fullName>
    </submittedName>
</protein>
<evidence type="ECO:0000256" key="6">
    <source>
        <dbReference type="ARBA" id="ARBA00022737"/>
    </source>
</evidence>
<feature type="disulfide bond" evidence="14">
    <location>
        <begin position="367"/>
        <end position="405"/>
    </location>
</feature>
<dbReference type="GO" id="GO:0005576">
    <property type="term" value="C:extracellular region"/>
    <property type="evidence" value="ECO:0007669"/>
    <property type="project" value="UniProtKB-SubCell"/>
</dbReference>
<keyword evidence="10 14" id="KW-1015">Disulfide bond</keyword>
<dbReference type="InterPro" id="IPR024079">
    <property type="entry name" value="MetalloPept_cat_dom_sf"/>
</dbReference>
<keyword evidence="2" id="KW-0964">Secreted</keyword>
<dbReference type="Gene3D" id="2.60.120.830">
    <property type="match status" value="1"/>
</dbReference>
<dbReference type="Gene3D" id="2.20.100.10">
    <property type="entry name" value="Thrombospondin type-1 (TSP1) repeat"/>
    <property type="match status" value="2"/>
</dbReference>
<evidence type="ECO:0000256" key="2">
    <source>
        <dbReference type="ARBA" id="ARBA00022525"/>
    </source>
</evidence>
<reference evidence="18" key="1">
    <citation type="submission" date="2020-11" db="EMBL/GenBank/DDBJ databases">
        <authorList>
            <person name="Tran Van P."/>
        </authorList>
    </citation>
    <scope>NUCLEOTIDE SEQUENCE</scope>
</reference>
<dbReference type="SUPFAM" id="SSF82895">
    <property type="entry name" value="TSP-1 type 1 repeat"/>
    <property type="match status" value="2"/>
</dbReference>
<keyword evidence="9" id="KW-0482">Metalloprotease</keyword>
<dbReference type="InterPro" id="IPR050439">
    <property type="entry name" value="ADAMTS_ADAMTS-like"/>
</dbReference>
<dbReference type="Gene3D" id="3.40.1620.60">
    <property type="match status" value="1"/>
</dbReference>
<feature type="disulfide bond" evidence="14">
    <location>
        <begin position="217"/>
        <end position="243"/>
    </location>
</feature>
<dbReference type="InterPro" id="IPR000884">
    <property type="entry name" value="TSP1_rpt"/>
</dbReference>
<feature type="disulfide bond" evidence="14">
    <location>
        <begin position="297"/>
        <end position="316"/>
    </location>
</feature>
<dbReference type="PROSITE" id="PS50092">
    <property type="entry name" value="TSP1"/>
    <property type="match status" value="2"/>
</dbReference>
<evidence type="ECO:0000256" key="8">
    <source>
        <dbReference type="ARBA" id="ARBA00022833"/>
    </source>
</evidence>
<dbReference type="Pfam" id="PF19236">
    <property type="entry name" value="ADAMTS_CR_3"/>
    <property type="match status" value="1"/>
</dbReference>
<evidence type="ECO:0000256" key="12">
    <source>
        <dbReference type="PIRSR" id="PIRSR613273-1"/>
    </source>
</evidence>
<dbReference type="FunFam" id="2.20.100.10:FF:000006">
    <property type="entry name" value="A disintegrin and metalloproteinase with thrombospondin motifs 1"/>
    <property type="match status" value="1"/>
</dbReference>